<dbReference type="Proteomes" id="UP000257136">
    <property type="component" value="Unassembled WGS sequence"/>
</dbReference>
<organism evidence="1 2">
    <name type="scientific">Flavobacterium aquicola</name>
    <dbReference type="NCBI Taxonomy" id="1682742"/>
    <lineage>
        <taxon>Bacteria</taxon>
        <taxon>Pseudomonadati</taxon>
        <taxon>Bacteroidota</taxon>
        <taxon>Flavobacteriia</taxon>
        <taxon>Flavobacteriales</taxon>
        <taxon>Flavobacteriaceae</taxon>
        <taxon>Flavobacterium</taxon>
    </lineage>
</organism>
<accession>A0A3E0EPL8</accession>
<evidence type="ECO:0000313" key="2">
    <source>
        <dbReference type="Proteomes" id="UP000257136"/>
    </source>
</evidence>
<comment type="caution">
    <text evidence="1">The sequence shown here is derived from an EMBL/GenBank/DDBJ whole genome shotgun (WGS) entry which is preliminary data.</text>
</comment>
<name>A0A3E0EPL8_9FLAO</name>
<evidence type="ECO:0008006" key="3">
    <source>
        <dbReference type="Google" id="ProtNLM"/>
    </source>
</evidence>
<reference evidence="1 2" key="1">
    <citation type="submission" date="2018-08" db="EMBL/GenBank/DDBJ databases">
        <title>Genomic Encyclopedia of Archaeal and Bacterial Type Strains, Phase II (KMG-II): from individual species to whole genera.</title>
        <authorList>
            <person name="Goeker M."/>
        </authorList>
    </citation>
    <scope>NUCLEOTIDE SEQUENCE [LARGE SCALE GENOMIC DNA]</scope>
    <source>
        <strain evidence="1 2">DSM 100880</strain>
    </source>
</reference>
<keyword evidence="2" id="KW-1185">Reference proteome</keyword>
<gene>
    <name evidence="1" type="ORF">C8P67_10312</name>
</gene>
<dbReference type="RefSeq" id="WP_147298199.1">
    <property type="nucleotide sequence ID" value="NZ_QUNI01000003.1"/>
</dbReference>
<sequence length="218" mass="25934">MHSIHLICTTHAENGMCSSSELLKLFKQIEPEVIFEELPPSFYEKFYIAKRQSNLETSAIIMYLKSAQFRHVPVDFEDIPSETFFQNYKKLISKVEGSLNRNGFDFRNLIDQKRNYTYSYGFSFINSDDCMRINDGIYGAIQNEVQELNDENFKEIFNCWNDVNEKRENVMLQNIYDFSKRYEYKKAIFMIGHAHRKSIISKIKDCNESQEIKLNWIY</sequence>
<protein>
    <recommendedName>
        <fullName evidence="3">TraB family protein</fullName>
    </recommendedName>
</protein>
<dbReference type="OrthoDB" id="674654at2"/>
<evidence type="ECO:0000313" key="1">
    <source>
        <dbReference type="EMBL" id="REH00046.1"/>
    </source>
</evidence>
<dbReference type="EMBL" id="QUNI01000003">
    <property type="protein sequence ID" value="REH00046.1"/>
    <property type="molecule type" value="Genomic_DNA"/>
</dbReference>
<dbReference type="AlphaFoldDB" id="A0A3E0EPL8"/>
<proteinExistence type="predicted"/>